<dbReference type="AlphaFoldDB" id="A0A819NFT3"/>
<dbReference type="PANTHER" id="PTHR10903">
    <property type="entry name" value="GTPASE, IMAP FAMILY MEMBER-RELATED"/>
    <property type="match status" value="1"/>
</dbReference>
<dbReference type="InterPro" id="IPR027417">
    <property type="entry name" value="P-loop_NTPase"/>
</dbReference>
<dbReference type="PROSITE" id="PS50005">
    <property type="entry name" value="TPR"/>
    <property type="match status" value="1"/>
</dbReference>
<keyword evidence="2" id="KW-0547">Nucleotide-binding</keyword>
<feature type="domain" description="AIG1-type G" evidence="5">
    <location>
        <begin position="1"/>
        <end position="198"/>
    </location>
</feature>
<dbReference type="Gene3D" id="3.90.176.10">
    <property type="entry name" value="Toxin ADP-ribosyltransferase, Chain A, domain 1"/>
    <property type="match status" value="1"/>
</dbReference>
<evidence type="ECO:0000256" key="1">
    <source>
        <dbReference type="ARBA" id="ARBA00008535"/>
    </source>
</evidence>
<dbReference type="SUPFAM" id="SSF52540">
    <property type="entry name" value="P-loop containing nucleoside triphosphate hydrolases"/>
    <property type="match status" value="2"/>
</dbReference>
<gene>
    <name evidence="6" type="ORF">IZO911_LOCUS41285</name>
    <name evidence="7" type="ORF">KXQ929_LOCUS28249</name>
</gene>
<dbReference type="InterPro" id="IPR011990">
    <property type="entry name" value="TPR-like_helical_dom_sf"/>
</dbReference>
<dbReference type="PROSITE" id="PS51996">
    <property type="entry name" value="TR_MART"/>
    <property type="match status" value="1"/>
</dbReference>
<evidence type="ECO:0000256" key="4">
    <source>
        <dbReference type="PROSITE-ProRule" id="PRU00339"/>
    </source>
</evidence>
<comment type="caution">
    <text evidence="7">The sequence shown here is derived from an EMBL/GenBank/DDBJ whole genome shotgun (WGS) entry which is preliminary data.</text>
</comment>
<evidence type="ECO:0000259" key="5">
    <source>
        <dbReference type="PROSITE" id="PS51720"/>
    </source>
</evidence>
<evidence type="ECO:0000313" key="7">
    <source>
        <dbReference type="EMBL" id="CAF3997008.1"/>
    </source>
</evidence>
<evidence type="ECO:0000256" key="2">
    <source>
        <dbReference type="ARBA" id="ARBA00022741"/>
    </source>
</evidence>
<dbReference type="InterPro" id="IPR019734">
    <property type="entry name" value="TPR_rpt"/>
</dbReference>
<dbReference type="SUPFAM" id="SSF48452">
    <property type="entry name" value="TPR-like"/>
    <property type="match status" value="2"/>
</dbReference>
<dbReference type="SUPFAM" id="SSF56399">
    <property type="entry name" value="ADP-ribosylation"/>
    <property type="match status" value="1"/>
</dbReference>
<feature type="domain" description="AIG1-type G" evidence="5">
    <location>
        <begin position="1061"/>
        <end position="1259"/>
    </location>
</feature>
<dbReference type="InterPro" id="IPR045058">
    <property type="entry name" value="GIMA/IAN/Toc"/>
</dbReference>
<dbReference type="PROSITE" id="PS51720">
    <property type="entry name" value="G_AIG1"/>
    <property type="match status" value="2"/>
</dbReference>
<dbReference type="Proteomes" id="UP000663860">
    <property type="component" value="Unassembled WGS sequence"/>
</dbReference>
<dbReference type="InterPro" id="IPR006703">
    <property type="entry name" value="G_AIG1"/>
</dbReference>
<sequence length="1259" mass="143610">MGVVGKSALGNLLIGTKEFAEGFTQAAVTKEGLMKQRLFGQRTLKVVDTPGFFDPVVDPRIIKSEIRKSLGLVAPGPHAFLVVLKADRLTPEERACAQKIREIVGPEAINYCILIITHSDYFRAHGTTFEEYNSSGDRFLPEILIKQNFGGRYMVVNSKEADTSTNQRFIKDLIEMITSMVGKNNGKYFENEYVIKAPRIEEKHETMANIKIVEEGRSVLITTNSAVTNPEENRLTTIEQSTVHCSTSMTENNYKTTSDISVDEEIEVDKEDCGGICESAPNLKTTRDRSRKAKKIMNLSKMKDDMDRSSRGRSASTESSDFYYGLDLEDSKLEHVDVAITTEPKEKKPYPVLWLERSENVVTDHHTTSEQKLRDNKFILETFTDNTLCEDYLQSDTSGKCFLIVDDSWGRKFLEQQIETGKRKVQLHDHPKLAAIYVYTDKSDDKIVHDTLPALKDETVIDTAHIRIHKTEPSISMEPSSDVNDVGIYPLVPGSNVIRGSFINMEDLLAQMCEDQIVVKEKIDNLLKLSVIKHDEASVESASTGNFIWFQIFIEALRRMDDDRDAAKEELLYLCRLVYKDDKPTIRALNDFEANYTAKDAIRWYTESTCFFRLINKALRFTIYDTIIAFRLLINDICVQLQNEHEKERAEVTSGFATPTIRIYRGQWMRMQEFKDLSNSINNLVLVKSFFSATRERDTAESFVVGGEINEKETPLLMIIDADKRRVTGAYADVSELSVFERESEIIFTPGSIFRIKNIYKDECDAFHIMEVELCSQDDNELKDTYNYIKDGLAAQINFTGLGDVLFQMNEFGPSEKCHKRALQTGQTNDLEKLRSMAGLAHVSSQFGYHEKALRIHKQVFAKQIQHLSPNDKLIGISHVNIGIEYYNLKKLDEALFHYEKARQIFNECYPANHPVYCQFTNNVAVVYAAKVQYDKAKSHLQTAERILKATSVPESHPDTATILGNIGAVYSQLKDADNAMNFQQRAFDIRQRSLPSEHLDMALSNHNLAIIHESRNDYQLALLYYKEALRIKLSCLTKKSPEYLQTWEYYKDLCQKIQDSNTMGIIIVGPSKSGKSSFGNILAGADHFQVHRRDATSECTFCYRDSSDKHLILIDTPPIFVDYTEEHLTNAIQEQIKKCNAVLESHLRAILIVISSDSQSDATDINLFFQQLNKHFGEETVKQKCVLILTHLDLITAEDGRTIADHLLRNPHLEEWIQRCNGYYFDGSKPQAGVDVTKRNKDLVAEIIEKIRMLRTFE</sequence>
<name>A0A819NFT3_9BILA</name>
<dbReference type="GO" id="GO:0005525">
    <property type="term" value="F:GTP binding"/>
    <property type="evidence" value="ECO:0007669"/>
    <property type="project" value="UniProtKB-KW"/>
</dbReference>
<dbReference type="SMART" id="SM00028">
    <property type="entry name" value="TPR"/>
    <property type="match status" value="5"/>
</dbReference>
<evidence type="ECO:0000313" key="8">
    <source>
        <dbReference type="Proteomes" id="UP000663868"/>
    </source>
</evidence>
<dbReference type="Gene3D" id="3.40.50.300">
    <property type="entry name" value="P-loop containing nucleotide triphosphate hydrolases"/>
    <property type="match status" value="2"/>
</dbReference>
<dbReference type="Proteomes" id="UP000663868">
    <property type="component" value="Unassembled WGS sequence"/>
</dbReference>
<evidence type="ECO:0000313" key="6">
    <source>
        <dbReference type="EMBL" id="CAF1431975.1"/>
    </source>
</evidence>
<comment type="similarity">
    <text evidence="1">Belongs to the TRAFAC class TrmE-Era-EngA-EngB-Septin-like GTPase superfamily. AIG1/Toc34/Toc159-like paraseptin GTPase family. IAN subfamily.</text>
</comment>
<keyword evidence="4" id="KW-0802">TPR repeat</keyword>
<dbReference type="EMBL" id="CAJOBB010002768">
    <property type="protein sequence ID" value="CAF3997008.1"/>
    <property type="molecule type" value="Genomic_DNA"/>
</dbReference>
<dbReference type="Pfam" id="PF04548">
    <property type="entry name" value="AIG1"/>
    <property type="match status" value="2"/>
</dbReference>
<keyword evidence="3" id="KW-0342">GTP-binding</keyword>
<dbReference type="Pfam" id="PF13424">
    <property type="entry name" value="TPR_12"/>
    <property type="match status" value="2"/>
</dbReference>
<dbReference type="PANTHER" id="PTHR10903:SF184">
    <property type="entry name" value="GTP-BINDING PROTEIN A"/>
    <property type="match status" value="1"/>
</dbReference>
<feature type="repeat" description="TPR" evidence="4">
    <location>
        <begin position="961"/>
        <end position="994"/>
    </location>
</feature>
<accession>A0A819NFT3</accession>
<organism evidence="7 8">
    <name type="scientific">Adineta steineri</name>
    <dbReference type="NCBI Taxonomy" id="433720"/>
    <lineage>
        <taxon>Eukaryota</taxon>
        <taxon>Metazoa</taxon>
        <taxon>Spiralia</taxon>
        <taxon>Gnathifera</taxon>
        <taxon>Rotifera</taxon>
        <taxon>Eurotatoria</taxon>
        <taxon>Bdelloidea</taxon>
        <taxon>Adinetida</taxon>
        <taxon>Adinetidae</taxon>
        <taxon>Adineta</taxon>
    </lineage>
</organism>
<dbReference type="EMBL" id="CAJNOE010001539">
    <property type="protein sequence ID" value="CAF1431975.1"/>
    <property type="molecule type" value="Genomic_DNA"/>
</dbReference>
<proteinExistence type="inferred from homology"/>
<protein>
    <recommendedName>
        <fullName evidence="5">AIG1-type G domain-containing protein</fullName>
    </recommendedName>
</protein>
<dbReference type="Gene3D" id="1.25.40.10">
    <property type="entry name" value="Tetratricopeptide repeat domain"/>
    <property type="match status" value="2"/>
</dbReference>
<reference evidence="7" key="1">
    <citation type="submission" date="2021-02" db="EMBL/GenBank/DDBJ databases">
        <authorList>
            <person name="Nowell W R."/>
        </authorList>
    </citation>
    <scope>NUCLEOTIDE SEQUENCE</scope>
</reference>
<evidence type="ECO:0000256" key="3">
    <source>
        <dbReference type="ARBA" id="ARBA00023134"/>
    </source>
</evidence>